<feature type="non-terminal residue" evidence="2">
    <location>
        <position position="81"/>
    </location>
</feature>
<protein>
    <submittedName>
        <fullName evidence="2">Uncharacterized protein</fullName>
    </submittedName>
</protein>
<proteinExistence type="predicted"/>
<dbReference type="Proteomes" id="UP000676336">
    <property type="component" value="Unassembled WGS sequence"/>
</dbReference>
<accession>A0A8S3CLE0</accession>
<feature type="non-terminal residue" evidence="2">
    <location>
        <position position="1"/>
    </location>
</feature>
<dbReference type="AlphaFoldDB" id="A0A8S3CLE0"/>
<gene>
    <name evidence="3" type="ORF">GIL414_LOCUS56451</name>
    <name evidence="2" type="ORF">SMN809_LOCUS53125</name>
</gene>
<reference evidence="2" key="1">
    <citation type="submission" date="2021-02" db="EMBL/GenBank/DDBJ databases">
        <authorList>
            <person name="Nowell W R."/>
        </authorList>
    </citation>
    <scope>NUCLEOTIDE SEQUENCE</scope>
</reference>
<comment type="caution">
    <text evidence="2">The sequence shown here is derived from an EMBL/GenBank/DDBJ whole genome shotgun (WGS) entry which is preliminary data.</text>
</comment>
<evidence type="ECO:0000313" key="4">
    <source>
        <dbReference type="Proteomes" id="UP000676336"/>
    </source>
</evidence>
<sequence>TSFSLTTKTRQKPHPIKSASSTSSLVNVNQEKKSSIENQKLKVTSSIHCPKFHPTTRPSANRHHHQQQQQQRTVPLRVHHS</sequence>
<evidence type="ECO:0000313" key="2">
    <source>
        <dbReference type="EMBL" id="CAF4929663.1"/>
    </source>
</evidence>
<dbReference type="Proteomes" id="UP000681720">
    <property type="component" value="Unassembled WGS sequence"/>
</dbReference>
<name>A0A8S3CLE0_9BILA</name>
<evidence type="ECO:0000313" key="3">
    <source>
        <dbReference type="EMBL" id="CAF4988071.1"/>
    </source>
</evidence>
<feature type="compositionally biased region" description="Polar residues" evidence="1">
    <location>
        <begin position="36"/>
        <end position="47"/>
    </location>
</feature>
<evidence type="ECO:0000256" key="1">
    <source>
        <dbReference type="SAM" id="MobiDB-lite"/>
    </source>
</evidence>
<organism evidence="2 4">
    <name type="scientific">Rotaria magnacalcarata</name>
    <dbReference type="NCBI Taxonomy" id="392030"/>
    <lineage>
        <taxon>Eukaryota</taxon>
        <taxon>Metazoa</taxon>
        <taxon>Spiralia</taxon>
        <taxon>Gnathifera</taxon>
        <taxon>Rotifera</taxon>
        <taxon>Eurotatoria</taxon>
        <taxon>Bdelloidea</taxon>
        <taxon>Philodinida</taxon>
        <taxon>Philodinidae</taxon>
        <taxon>Rotaria</taxon>
    </lineage>
</organism>
<dbReference type="EMBL" id="CAJOBI010181928">
    <property type="protein sequence ID" value="CAF4929663.1"/>
    <property type="molecule type" value="Genomic_DNA"/>
</dbReference>
<feature type="compositionally biased region" description="Polar residues" evidence="1">
    <location>
        <begin position="18"/>
        <end position="29"/>
    </location>
</feature>
<feature type="region of interest" description="Disordered" evidence="1">
    <location>
        <begin position="1"/>
        <end position="81"/>
    </location>
</feature>
<dbReference type="EMBL" id="CAJOBJ010202787">
    <property type="protein sequence ID" value="CAF4988071.1"/>
    <property type="molecule type" value="Genomic_DNA"/>
</dbReference>